<accession>A0A8S1KER0</accession>
<comment type="caution">
    <text evidence="1">The sequence shown here is derived from an EMBL/GenBank/DDBJ whole genome shotgun (WGS) entry which is preliminary data.</text>
</comment>
<organism evidence="1 2">
    <name type="scientific">Paramecium sonneborni</name>
    <dbReference type="NCBI Taxonomy" id="65129"/>
    <lineage>
        <taxon>Eukaryota</taxon>
        <taxon>Sar</taxon>
        <taxon>Alveolata</taxon>
        <taxon>Ciliophora</taxon>
        <taxon>Intramacronucleata</taxon>
        <taxon>Oligohymenophorea</taxon>
        <taxon>Peniculida</taxon>
        <taxon>Parameciidae</taxon>
        <taxon>Paramecium</taxon>
    </lineage>
</organism>
<gene>
    <name evidence="1" type="ORF">PSON_ATCC_30995.1.T0040036</name>
</gene>
<dbReference type="EMBL" id="CAJJDN010000004">
    <property type="protein sequence ID" value="CAD8049324.1"/>
    <property type="molecule type" value="Genomic_DNA"/>
</dbReference>
<dbReference type="Proteomes" id="UP000692954">
    <property type="component" value="Unassembled WGS sequence"/>
</dbReference>
<keyword evidence="2" id="KW-1185">Reference proteome</keyword>
<dbReference type="AlphaFoldDB" id="A0A8S1KER0"/>
<name>A0A8S1KER0_9CILI</name>
<evidence type="ECO:0000313" key="1">
    <source>
        <dbReference type="EMBL" id="CAD8049324.1"/>
    </source>
</evidence>
<protein>
    <submittedName>
        <fullName evidence="1">Uncharacterized protein</fullName>
    </submittedName>
</protein>
<proteinExistence type="predicted"/>
<evidence type="ECO:0000313" key="2">
    <source>
        <dbReference type="Proteomes" id="UP000692954"/>
    </source>
</evidence>
<sequence length="91" mass="10755">METVFENKYPIFPKTQHVDNIEYAMPRYNYLLQELVKEFAYTAQETQNIQLAIPPKNVSIPITIVKVYDLIIYKIYIAIKILFSTARCNHQ</sequence>
<reference evidence="1" key="1">
    <citation type="submission" date="2021-01" db="EMBL/GenBank/DDBJ databases">
        <authorList>
            <consortium name="Genoscope - CEA"/>
            <person name="William W."/>
        </authorList>
    </citation>
    <scope>NUCLEOTIDE SEQUENCE</scope>
</reference>